<organism evidence="1 2">
    <name type="scientific">Longivirga aurantiaca</name>
    <dbReference type="NCBI Taxonomy" id="1837743"/>
    <lineage>
        <taxon>Bacteria</taxon>
        <taxon>Bacillati</taxon>
        <taxon>Actinomycetota</taxon>
        <taxon>Actinomycetes</taxon>
        <taxon>Sporichthyales</taxon>
        <taxon>Sporichthyaceae</taxon>
        <taxon>Longivirga</taxon>
    </lineage>
</organism>
<proteinExistence type="predicted"/>
<gene>
    <name evidence="1" type="ORF">ACFQGU_03365</name>
</gene>
<comment type="caution">
    <text evidence="1">The sequence shown here is derived from an EMBL/GenBank/DDBJ whole genome shotgun (WGS) entry which is preliminary data.</text>
</comment>
<dbReference type="Proteomes" id="UP001596138">
    <property type="component" value="Unassembled WGS sequence"/>
</dbReference>
<evidence type="ECO:0000313" key="1">
    <source>
        <dbReference type="EMBL" id="MFC6236903.1"/>
    </source>
</evidence>
<accession>A0ABW1SYF4</accession>
<name>A0ABW1SYF4_9ACTN</name>
<evidence type="ECO:0000313" key="2">
    <source>
        <dbReference type="Proteomes" id="UP001596138"/>
    </source>
</evidence>
<protein>
    <submittedName>
        <fullName evidence="1">Uncharacterized protein</fullName>
    </submittedName>
</protein>
<dbReference type="RefSeq" id="WP_386763931.1">
    <property type="nucleotide sequence ID" value="NZ_JBHSTI010000002.1"/>
</dbReference>
<keyword evidence="2" id="KW-1185">Reference proteome</keyword>
<sequence>MARSSQAAEPAQLGSLTQRGARTGAYCRVCDSERVTRISMELTDGSQVDFTHCLECENRTWQQGDEVLSVEHVLSRARKNT</sequence>
<dbReference type="EMBL" id="JBHSTI010000002">
    <property type="protein sequence ID" value="MFC6236903.1"/>
    <property type="molecule type" value="Genomic_DNA"/>
</dbReference>
<reference evidence="2" key="1">
    <citation type="journal article" date="2019" name="Int. J. Syst. Evol. Microbiol.">
        <title>The Global Catalogue of Microorganisms (GCM) 10K type strain sequencing project: providing services to taxonomists for standard genome sequencing and annotation.</title>
        <authorList>
            <consortium name="The Broad Institute Genomics Platform"/>
            <consortium name="The Broad Institute Genome Sequencing Center for Infectious Disease"/>
            <person name="Wu L."/>
            <person name="Ma J."/>
        </authorList>
    </citation>
    <scope>NUCLEOTIDE SEQUENCE [LARGE SCALE GENOMIC DNA]</scope>
    <source>
        <strain evidence="2">CGMCC 4.7317</strain>
    </source>
</reference>